<reference evidence="5 6" key="1">
    <citation type="submission" date="2019-10" db="EMBL/GenBank/DDBJ databases">
        <title>Whole genome shotgun sequence of Acrocarpospora corrugata NBRC 13972.</title>
        <authorList>
            <person name="Ichikawa N."/>
            <person name="Kimura A."/>
            <person name="Kitahashi Y."/>
            <person name="Komaki H."/>
            <person name="Oguchi A."/>
        </authorList>
    </citation>
    <scope>NUCLEOTIDE SEQUENCE [LARGE SCALE GENOMIC DNA]</scope>
    <source>
        <strain evidence="5 6">NBRC 13972</strain>
    </source>
</reference>
<feature type="transmembrane region" description="Helical" evidence="4">
    <location>
        <begin position="46"/>
        <end position="65"/>
    </location>
</feature>
<dbReference type="SUPFAM" id="SSF57850">
    <property type="entry name" value="RING/U-box"/>
    <property type="match status" value="1"/>
</dbReference>
<dbReference type="AlphaFoldDB" id="A0A5M3W6Q2"/>
<keyword evidence="4" id="KW-0472">Membrane</keyword>
<gene>
    <name evidence="5" type="ORF">Acor_49290</name>
</gene>
<protein>
    <recommendedName>
        <fullName evidence="7">RING-type domain-containing protein</fullName>
    </recommendedName>
</protein>
<evidence type="ECO:0000313" key="5">
    <source>
        <dbReference type="EMBL" id="GES02863.1"/>
    </source>
</evidence>
<evidence type="ECO:0008006" key="7">
    <source>
        <dbReference type="Google" id="ProtNLM"/>
    </source>
</evidence>
<keyword evidence="4" id="KW-0812">Transmembrane</keyword>
<keyword evidence="4" id="KW-1133">Transmembrane helix</keyword>
<evidence type="ECO:0000313" key="6">
    <source>
        <dbReference type="Proteomes" id="UP000334990"/>
    </source>
</evidence>
<dbReference type="GO" id="GO:0008270">
    <property type="term" value="F:zinc ion binding"/>
    <property type="evidence" value="ECO:0007669"/>
    <property type="project" value="UniProtKB-KW"/>
</dbReference>
<proteinExistence type="predicted"/>
<keyword evidence="2" id="KW-0863">Zinc-finger</keyword>
<evidence type="ECO:0000256" key="4">
    <source>
        <dbReference type="SAM" id="Phobius"/>
    </source>
</evidence>
<dbReference type="EMBL" id="BLAD01000062">
    <property type="protein sequence ID" value="GES02863.1"/>
    <property type="molecule type" value="Genomic_DNA"/>
</dbReference>
<keyword evidence="1" id="KW-0479">Metal-binding</keyword>
<dbReference type="Proteomes" id="UP000334990">
    <property type="component" value="Unassembled WGS sequence"/>
</dbReference>
<dbReference type="RefSeq" id="WP_246239054.1">
    <property type="nucleotide sequence ID" value="NZ_BAAABN010000025.1"/>
</dbReference>
<comment type="caution">
    <text evidence="5">The sequence shown here is derived from an EMBL/GenBank/DDBJ whole genome shotgun (WGS) entry which is preliminary data.</text>
</comment>
<evidence type="ECO:0000256" key="3">
    <source>
        <dbReference type="ARBA" id="ARBA00022833"/>
    </source>
</evidence>
<name>A0A5M3W6Q2_9ACTN</name>
<evidence type="ECO:0000256" key="1">
    <source>
        <dbReference type="ARBA" id="ARBA00022723"/>
    </source>
</evidence>
<keyword evidence="6" id="KW-1185">Reference proteome</keyword>
<evidence type="ECO:0000256" key="2">
    <source>
        <dbReference type="ARBA" id="ARBA00022771"/>
    </source>
</evidence>
<accession>A0A5M3W6Q2</accession>
<sequence length="66" mass="7066">MGKAAMSCEHLICAACAQPVVEGRCPACRNAREKFHHHGSPLSSPVFLGLLVVLVLALTALKVYYS</sequence>
<dbReference type="InterPro" id="IPR017907">
    <property type="entry name" value="Znf_RING_CS"/>
</dbReference>
<organism evidence="5 6">
    <name type="scientific">Acrocarpospora corrugata</name>
    <dbReference type="NCBI Taxonomy" id="35763"/>
    <lineage>
        <taxon>Bacteria</taxon>
        <taxon>Bacillati</taxon>
        <taxon>Actinomycetota</taxon>
        <taxon>Actinomycetes</taxon>
        <taxon>Streptosporangiales</taxon>
        <taxon>Streptosporangiaceae</taxon>
        <taxon>Acrocarpospora</taxon>
    </lineage>
</organism>
<keyword evidence="3" id="KW-0862">Zinc</keyword>
<dbReference type="PROSITE" id="PS00518">
    <property type="entry name" value="ZF_RING_1"/>
    <property type="match status" value="1"/>
</dbReference>